<dbReference type="NCBIfam" id="TIGR00608">
    <property type="entry name" value="radc"/>
    <property type="match status" value="1"/>
</dbReference>
<evidence type="ECO:0000256" key="6">
    <source>
        <dbReference type="RuleBase" id="RU003797"/>
    </source>
</evidence>
<keyword evidence="1" id="KW-0645">Protease</keyword>
<dbReference type="PANTHER" id="PTHR30471">
    <property type="entry name" value="DNA REPAIR PROTEIN RADC"/>
    <property type="match status" value="1"/>
</dbReference>
<proteinExistence type="inferred from homology"/>
<dbReference type="InterPro" id="IPR037518">
    <property type="entry name" value="MPN"/>
</dbReference>
<comment type="caution">
    <text evidence="8">The sequence shown here is derived from an EMBL/GenBank/DDBJ whole genome shotgun (WGS) entry which is preliminary data.</text>
</comment>
<sequence length="231" mass="25572">MSEYKSLSIKNWALEDRPREKMMYKGSKSLSTVELLAIIIGSGNRNQSAVEVAKILLADNKNDLNDLAKKSIHDLTKTPGIGSAKAISIIAALELGSRQKSFPSKQKLKITSSMDAYERLQPYVENLSHEEFWVIYLNRGNKILEVKNVSSGGITGTVFDMRLVFKDAILLESTNIILCHNHPSGNLTPSEADKDLTSKTKKAGKLMSIEVLDHLIIADQGYYSFADEGLL</sequence>
<dbReference type="Proteomes" id="UP000285794">
    <property type="component" value="Unassembled WGS sequence"/>
</dbReference>
<dbReference type="InterPro" id="IPR025657">
    <property type="entry name" value="RadC_JAB"/>
</dbReference>
<dbReference type="RefSeq" id="WP_125028963.1">
    <property type="nucleotide sequence ID" value="NZ_JAPXVP010000001.1"/>
</dbReference>
<dbReference type="InterPro" id="IPR010994">
    <property type="entry name" value="RuvA_2-like"/>
</dbReference>
<dbReference type="InterPro" id="IPR001405">
    <property type="entry name" value="UPF0758"/>
</dbReference>
<dbReference type="NCBIfam" id="NF000642">
    <property type="entry name" value="PRK00024.1"/>
    <property type="match status" value="1"/>
</dbReference>
<keyword evidence="4" id="KW-0862">Zinc</keyword>
<gene>
    <name evidence="8" type="ORF">DWB61_00860</name>
</gene>
<evidence type="ECO:0000313" key="9">
    <source>
        <dbReference type="Proteomes" id="UP000285794"/>
    </source>
</evidence>
<dbReference type="InterPro" id="IPR046778">
    <property type="entry name" value="UPF0758_N"/>
</dbReference>
<evidence type="ECO:0000313" key="8">
    <source>
        <dbReference type="EMBL" id="RRG24598.1"/>
    </source>
</evidence>
<accession>A0A425Y824</accession>
<dbReference type="PROSITE" id="PS50249">
    <property type="entry name" value="MPN"/>
    <property type="match status" value="1"/>
</dbReference>
<keyword evidence="3" id="KW-0378">Hydrolase</keyword>
<dbReference type="Pfam" id="PF04002">
    <property type="entry name" value="RadC"/>
    <property type="match status" value="1"/>
</dbReference>
<dbReference type="PROSITE" id="PS01302">
    <property type="entry name" value="UPF0758"/>
    <property type="match status" value="1"/>
</dbReference>
<organism evidence="8 9">
    <name type="scientific">Ancylomarina euxinus</name>
    <dbReference type="NCBI Taxonomy" id="2283627"/>
    <lineage>
        <taxon>Bacteria</taxon>
        <taxon>Pseudomonadati</taxon>
        <taxon>Bacteroidota</taxon>
        <taxon>Bacteroidia</taxon>
        <taxon>Marinilabiliales</taxon>
        <taxon>Marinifilaceae</taxon>
        <taxon>Ancylomarina</taxon>
    </lineage>
</organism>
<evidence type="ECO:0000256" key="5">
    <source>
        <dbReference type="ARBA" id="ARBA00023049"/>
    </source>
</evidence>
<dbReference type="EMBL" id="QQWG01000001">
    <property type="protein sequence ID" value="RRG24598.1"/>
    <property type="molecule type" value="Genomic_DNA"/>
</dbReference>
<dbReference type="AlphaFoldDB" id="A0A425Y824"/>
<evidence type="ECO:0000256" key="3">
    <source>
        <dbReference type="ARBA" id="ARBA00022801"/>
    </source>
</evidence>
<keyword evidence="2" id="KW-0479">Metal-binding</keyword>
<dbReference type="GO" id="GO:0046872">
    <property type="term" value="F:metal ion binding"/>
    <property type="evidence" value="ECO:0007669"/>
    <property type="project" value="UniProtKB-KW"/>
</dbReference>
<dbReference type="GO" id="GO:0008237">
    <property type="term" value="F:metallopeptidase activity"/>
    <property type="evidence" value="ECO:0007669"/>
    <property type="project" value="UniProtKB-KW"/>
</dbReference>
<dbReference type="PANTHER" id="PTHR30471:SF3">
    <property type="entry name" value="UPF0758 PROTEIN YEES-RELATED"/>
    <property type="match status" value="1"/>
</dbReference>
<dbReference type="GO" id="GO:0006508">
    <property type="term" value="P:proteolysis"/>
    <property type="evidence" value="ECO:0007669"/>
    <property type="project" value="UniProtKB-KW"/>
</dbReference>
<reference evidence="8 9" key="1">
    <citation type="submission" date="2018-07" db="EMBL/GenBank/DDBJ databases">
        <title>Draft genome sequence of Ancylomarina sp. M1P.</title>
        <authorList>
            <person name="Yadav S."/>
            <person name="Villanueva L."/>
            <person name="Damste J.S.S."/>
        </authorList>
    </citation>
    <scope>NUCLEOTIDE SEQUENCE [LARGE SCALE GENOMIC DNA]</scope>
    <source>
        <strain evidence="8 9">M1P</strain>
    </source>
</reference>
<dbReference type="Pfam" id="PF20582">
    <property type="entry name" value="UPF0758_N"/>
    <property type="match status" value="1"/>
</dbReference>
<dbReference type="Gene3D" id="3.40.140.10">
    <property type="entry name" value="Cytidine Deaminase, domain 2"/>
    <property type="match status" value="1"/>
</dbReference>
<evidence type="ECO:0000256" key="4">
    <source>
        <dbReference type="ARBA" id="ARBA00022833"/>
    </source>
</evidence>
<dbReference type="OrthoDB" id="9804482at2"/>
<dbReference type="CDD" id="cd08071">
    <property type="entry name" value="MPN_DUF2466"/>
    <property type="match status" value="1"/>
</dbReference>
<comment type="similarity">
    <text evidence="6">Belongs to the UPF0758 family.</text>
</comment>
<protein>
    <submittedName>
        <fullName evidence="8">DNA repair protein RadC</fullName>
    </submittedName>
</protein>
<feature type="domain" description="MPN" evidence="7">
    <location>
        <begin position="109"/>
        <end position="231"/>
    </location>
</feature>
<dbReference type="SUPFAM" id="SSF47781">
    <property type="entry name" value="RuvA domain 2-like"/>
    <property type="match status" value="1"/>
</dbReference>
<evidence type="ECO:0000256" key="2">
    <source>
        <dbReference type="ARBA" id="ARBA00022723"/>
    </source>
</evidence>
<evidence type="ECO:0000259" key="7">
    <source>
        <dbReference type="PROSITE" id="PS50249"/>
    </source>
</evidence>
<keyword evidence="9" id="KW-1185">Reference proteome</keyword>
<keyword evidence="5" id="KW-0482">Metalloprotease</keyword>
<evidence type="ECO:0000256" key="1">
    <source>
        <dbReference type="ARBA" id="ARBA00022670"/>
    </source>
</evidence>
<dbReference type="InterPro" id="IPR020891">
    <property type="entry name" value="UPF0758_CS"/>
</dbReference>
<name>A0A425Y824_9BACT</name>